<sequence length="110" mass="12572">MPLRGGSCRLFNPMGWFQESEPEERPRLLVIGCGPAGIQIVRNLWQEFDLTLVEPKDYYEYTPGILRGLCDEQHLETLQVPLSEALAGFQLRHVRGKAWRRPFGGSLKFG</sequence>
<evidence type="ECO:0000313" key="1">
    <source>
        <dbReference type="EMBL" id="OLQ03677.1"/>
    </source>
</evidence>
<dbReference type="Proteomes" id="UP000186817">
    <property type="component" value="Unassembled WGS sequence"/>
</dbReference>
<evidence type="ECO:0000313" key="2">
    <source>
        <dbReference type="Proteomes" id="UP000186817"/>
    </source>
</evidence>
<dbReference type="Gene3D" id="3.50.50.100">
    <property type="match status" value="1"/>
</dbReference>
<dbReference type="OrthoDB" id="410084at2759"/>
<dbReference type="AlphaFoldDB" id="A0A1Q9E8D0"/>
<accession>A0A1Q9E8D0</accession>
<comment type="caution">
    <text evidence="1">The sequence shown here is derived from an EMBL/GenBank/DDBJ whole genome shotgun (WGS) entry which is preliminary data.</text>
</comment>
<name>A0A1Q9E8D0_SYMMI</name>
<proteinExistence type="predicted"/>
<dbReference type="SUPFAM" id="SSF51905">
    <property type="entry name" value="FAD/NAD(P)-binding domain"/>
    <property type="match status" value="1"/>
</dbReference>
<organism evidence="1 2">
    <name type="scientific">Symbiodinium microadriaticum</name>
    <name type="common">Dinoflagellate</name>
    <name type="synonym">Zooxanthella microadriatica</name>
    <dbReference type="NCBI Taxonomy" id="2951"/>
    <lineage>
        <taxon>Eukaryota</taxon>
        <taxon>Sar</taxon>
        <taxon>Alveolata</taxon>
        <taxon>Dinophyceae</taxon>
        <taxon>Suessiales</taxon>
        <taxon>Symbiodiniaceae</taxon>
        <taxon>Symbiodinium</taxon>
    </lineage>
</organism>
<keyword evidence="2" id="KW-1185">Reference proteome</keyword>
<dbReference type="InterPro" id="IPR036188">
    <property type="entry name" value="FAD/NAD-bd_sf"/>
</dbReference>
<protein>
    <submittedName>
        <fullName evidence="1">Uncharacterized protein</fullName>
    </submittedName>
</protein>
<reference evidence="1 2" key="1">
    <citation type="submission" date="2016-02" db="EMBL/GenBank/DDBJ databases">
        <title>Genome analysis of coral dinoflagellate symbionts highlights evolutionary adaptations to a symbiotic lifestyle.</title>
        <authorList>
            <person name="Aranda M."/>
            <person name="Li Y."/>
            <person name="Liew Y.J."/>
            <person name="Baumgarten S."/>
            <person name="Simakov O."/>
            <person name="Wilson M."/>
            <person name="Piel J."/>
            <person name="Ashoor H."/>
            <person name="Bougouffa S."/>
            <person name="Bajic V.B."/>
            <person name="Ryu T."/>
            <person name="Ravasi T."/>
            <person name="Bayer T."/>
            <person name="Micklem G."/>
            <person name="Kim H."/>
            <person name="Bhak J."/>
            <person name="Lajeunesse T.C."/>
            <person name="Voolstra C.R."/>
        </authorList>
    </citation>
    <scope>NUCLEOTIDE SEQUENCE [LARGE SCALE GENOMIC DNA]</scope>
    <source>
        <strain evidence="1 2">CCMP2467</strain>
    </source>
</reference>
<gene>
    <name evidence="1" type="ORF">AK812_SmicGene13349</name>
</gene>
<dbReference type="EMBL" id="LSRX01000230">
    <property type="protein sequence ID" value="OLQ03677.1"/>
    <property type="molecule type" value="Genomic_DNA"/>
</dbReference>